<proteinExistence type="predicted"/>
<dbReference type="InterPro" id="IPR046496">
    <property type="entry name" value="DUF6589"/>
</dbReference>
<dbReference type="AlphaFoldDB" id="A0A8W8KH44"/>
<organism evidence="2 3">
    <name type="scientific">Magallana gigas</name>
    <name type="common">Pacific oyster</name>
    <name type="synonym">Crassostrea gigas</name>
    <dbReference type="NCBI Taxonomy" id="29159"/>
    <lineage>
        <taxon>Eukaryota</taxon>
        <taxon>Metazoa</taxon>
        <taxon>Spiralia</taxon>
        <taxon>Lophotrochozoa</taxon>
        <taxon>Mollusca</taxon>
        <taxon>Bivalvia</taxon>
        <taxon>Autobranchia</taxon>
        <taxon>Pteriomorphia</taxon>
        <taxon>Ostreida</taxon>
        <taxon>Ostreoidea</taxon>
        <taxon>Ostreidae</taxon>
        <taxon>Magallana</taxon>
    </lineage>
</organism>
<sequence length="355" mass="40624">MEEMISILQHIHENYIPHTDDNPPSVIRKIVFGGDVLTNERAYSAQLAMLNGQSDHFRLSGVVHRPEGLHRMMNFLLFIYQEFYKTESAADQGTLFQLRNIVHRVDVTGPDGVTGAFRQHFAFVEDCLDAFILAAAMNVMGITELDEQPKEFKPSQFLEIASHDEQYDWLSSLAQEILDRHVTQDKVRGQTKYKMWLWRFQAYVTAILTPKEAEEYLWNCTASTNGGTEKNIPNDNLVELHVQLVKKIIKKQGGNFTYLSAKKGGLSAHLQMEMKENLEENAASLKAGKTRTKTDSSNDVYLIMNELLAARVFHSEAGRTYGSFDNFKDVYERINLPKLHSWITKQKIRASSEIF</sequence>
<accession>A0A8W8KH44</accession>
<dbReference type="Pfam" id="PF20231">
    <property type="entry name" value="DUF6589"/>
    <property type="match status" value="1"/>
</dbReference>
<feature type="domain" description="DUF6589" evidence="1">
    <location>
        <begin position="28"/>
        <end position="186"/>
    </location>
</feature>
<protein>
    <recommendedName>
        <fullName evidence="1">DUF6589 domain-containing protein</fullName>
    </recommendedName>
</protein>
<keyword evidence="3" id="KW-1185">Reference proteome</keyword>
<evidence type="ECO:0000313" key="3">
    <source>
        <dbReference type="Proteomes" id="UP000005408"/>
    </source>
</evidence>
<dbReference type="EnsemblMetazoa" id="G23872.1">
    <property type="protein sequence ID" value="G23872.1:cds"/>
    <property type="gene ID" value="G23872"/>
</dbReference>
<name>A0A8W8KH44_MAGGI</name>
<dbReference type="Proteomes" id="UP000005408">
    <property type="component" value="Unassembled WGS sequence"/>
</dbReference>
<evidence type="ECO:0000313" key="2">
    <source>
        <dbReference type="EnsemblMetazoa" id="G23872.1:cds"/>
    </source>
</evidence>
<reference evidence="2" key="1">
    <citation type="submission" date="2022-08" db="UniProtKB">
        <authorList>
            <consortium name="EnsemblMetazoa"/>
        </authorList>
    </citation>
    <scope>IDENTIFICATION</scope>
    <source>
        <strain evidence="2">05x7-T-G4-1.051#20</strain>
    </source>
</reference>
<evidence type="ECO:0000259" key="1">
    <source>
        <dbReference type="Pfam" id="PF20231"/>
    </source>
</evidence>